<proteinExistence type="predicted"/>
<evidence type="ECO:0000313" key="4">
    <source>
        <dbReference type="Proteomes" id="UP000823941"/>
    </source>
</evidence>
<evidence type="ECO:0000256" key="1">
    <source>
        <dbReference type="SAM" id="Coils"/>
    </source>
</evidence>
<protein>
    <submittedName>
        <fullName evidence="3">Uncharacterized protein</fullName>
    </submittedName>
</protein>
<comment type="caution">
    <text evidence="3">The sequence shown here is derived from an EMBL/GenBank/DDBJ whole genome shotgun (WGS) entry which is preliminary data.</text>
</comment>
<reference evidence="3 4" key="1">
    <citation type="submission" date="2021-06" db="EMBL/GenBank/DDBJ databases">
        <title>A haploid diamondback moth (Plutella xylostella L.) genome assembly resolves 31 chromosomes and identifies a diamide resistance mutation.</title>
        <authorList>
            <person name="Ward C.M."/>
            <person name="Perry K.D."/>
            <person name="Baker G."/>
            <person name="Powis K."/>
            <person name="Heckel D.G."/>
            <person name="Baxter S.W."/>
        </authorList>
    </citation>
    <scope>NUCLEOTIDE SEQUENCE [LARGE SCALE GENOMIC DNA]</scope>
    <source>
        <strain evidence="3 4">LV</strain>
        <tissue evidence="3">Single pupa</tissue>
    </source>
</reference>
<keyword evidence="4" id="KW-1185">Reference proteome</keyword>
<feature type="coiled-coil region" evidence="1">
    <location>
        <begin position="222"/>
        <end position="249"/>
    </location>
</feature>
<feature type="compositionally biased region" description="Basic residues" evidence="2">
    <location>
        <begin position="14"/>
        <end position="29"/>
    </location>
</feature>
<organism evidence="3 4">
    <name type="scientific">Plutella xylostella</name>
    <name type="common">Diamondback moth</name>
    <name type="synonym">Plutella maculipennis</name>
    <dbReference type="NCBI Taxonomy" id="51655"/>
    <lineage>
        <taxon>Eukaryota</taxon>
        <taxon>Metazoa</taxon>
        <taxon>Ecdysozoa</taxon>
        <taxon>Arthropoda</taxon>
        <taxon>Hexapoda</taxon>
        <taxon>Insecta</taxon>
        <taxon>Pterygota</taxon>
        <taxon>Neoptera</taxon>
        <taxon>Endopterygota</taxon>
        <taxon>Lepidoptera</taxon>
        <taxon>Glossata</taxon>
        <taxon>Ditrysia</taxon>
        <taxon>Yponomeutoidea</taxon>
        <taxon>Plutellidae</taxon>
        <taxon>Plutella</taxon>
    </lineage>
</organism>
<evidence type="ECO:0000256" key="2">
    <source>
        <dbReference type="SAM" id="MobiDB-lite"/>
    </source>
</evidence>
<dbReference type="Proteomes" id="UP000823941">
    <property type="component" value="Chromosome 22"/>
</dbReference>
<gene>
    <name evidence="3" type="ORF">JYU34_016630</name>
</gene>
<sequence length="251" mass="28187">MDSKALRSKNINNKNKKASSKQKTNKKKKCDGPTCSMFLSELTKKLHMKKKNEEERPKNIVHTIIDSISHALPVKFSRTSPPKQDSPLQIDAIQDLAPELLPTDAMEVDLNTPPEVPPPEKNINVIQEHTYKPLAKKTPIYTELKGVGLKPGIVKASRIPLKTIDLNLKNLKPLEQPKPVVRKEDASVNTAVDRDVASELARHVTTLRKISLIAEEFNQKTARNLKEIVDSVQEDLLRKLNEAQAEENASF</sequence>
<feature type="region of interest" description="Disordered" evidence="2">
    <location>
        <begin position="1"/>
        <end position="34"/>
    </location>
</feature>
<dbReference type="EMBL" id="JAHIBW010000022">
    <property type="protein sequence ID" value="KAG7299641.1"/>
    <property type="molecule type" value="Genomic_DNA"/>
</dbReference>
<evidence type="ECO:0000313" key="3">
    <source>
        <dbReference type="EMBL" id="KAG7299641.1"/>
    </source>
</evidence>
<keyword evidence="1" id="KW-0175">Coiled coil</keyword>
<accession>A0ABQ7Q386</accession>
<name>A0ABQ7Q386_PLUXY</name>